<organism evidence="4 5">
    <name type="scientific">Microlunatus parietis</name>
    <dbReference type="NCBI Taxonomy" id="682979"/>
    <lineage>
        <taxon>Bacteria</taxon>
        <taxon>Bacillati</taxon>
        <taxon>Actinomycetota</taxon>
        <taxon>Actinomycetes</taxon>
        <taxon>Propionibacteriales</taxon>
        <taxon>Propionibacteriaceae</taxon>
        <taxon>Microlunatus</taxon>
    </lineage>
</organism>
<protein>
    <submittedName>
        <fullName evidence="4">AcrR family transcriptional regulator</fullName>
    </submittedName>
</protein>
<feature type="DNA-binding region" description="H-T-H motif" evidence="2">
    <location>
        <begin position="32"/>
        <end position="51"/>
    </location>
</feature>
<comment type="caution">
    <text evidence="4">The sequence shown here is derived from an EMBL/GenBank/DDBJ whole genome shotgun (WGS) entry which is preliminary data.</text>
</comment>
<dbReference type="PANTHER" id="PTHR30055">
    <property type="entry name" value="HTH-TYPE TRANSCRIPTIONAL REGULATOR RUTR"/>
    <property type="match status" value="1"/>
</dbReference>
<evidence type="ECO:0000313" key="5">
    <source>
        <dbReference type="Proteomes" id="UP000569914"/>
    </source>
</evidence>
<dbReference type="Gene3D" id="1.10.357.10">
    <property type="entry name" value="Tetracycline Repressor, domain 2"/>
    <property type="match status" value="1"/>
</dbReference>
<dbReference type="RefSeq" id="WP_179758039.1">
    <property type="nucleotide sequence ID" value="NZ_JACCBU010000001.1"/>
</dbReference>
<dbReference type="PROSITE" id="PS50977">
    <property type="entry name" value="HTH_TETR_2"/>
    <property type="match status" value="1"/>
</dbReference>
<evidence type="ECO:0000256" key="1">
    <source>
        <dbReference type="ARBA" id="ARBA00023125"/>
    </source>
</evidence>
<dbReference type="Pfam" id="PF00440">
    <property type="entry name" value="TetR_N"/>
    <property type="match status" value="1"/>
</dbReference>
<sequence length="188" mass="20954">MAERDGKPLLSRDDWTGAALQALADGGPNGIAVDRLAKQLGVTRGSFYWHFSDRQDLITATLDRWERENTTDQIGTAFAVADPVERLRLIIRRVYQGQTDPIELALAALAGDPVVAGAVARVTEIRLDLLRSVFRDLGLTPAVARDRAWLAYGFYIGHHQLSQNEAIKERRPPRLDYLVDLLTAPQPR</sequence>
<dbReference type="GO" id="GO:0003700">
    <property type="term" value="F:DNA-binding transcription factor activity"/>
    <property type="evidence" value="ECO:0007669"/>
    <property type="project" value="TreeGrafter"/>
</dbReference>
<dbReference type="InterPro" id="IPR009057">
    <property type="entry name" value="Homeodomain-like_sf"/>
</dbReference>
<dbReference type="GO" id="GO:0000976">
    <property type="term" value="F:transcription cis-regulatory region binding"/>
    <property type="evidence" value="ECO:0007669"/>
    <property type="project" value="TreeGrafter"/>
</dbReference>
<keyword evidence="1 2" id="KW-0238">DNA-binding</keyword>
<evidence type="ECO:0000313" key="4">
    <source>
        <dbReference type="EMBL" id="NYE75551.1"/>
    </source>
</evidence>
<evidence type="ECO:0000256" key="2">
    <source>
        <dbReference type="PROSITE-ProRule" id="PRU00335"/>
    </source>
</evidence>
<dbReference type="AlphaFoldDB" id="A0A7Y9IEP1"/>
<dbReference type="PANTHER" id="PTHR30055:SF239">
    <property type="entry name" value="TRANSCRIPTIONAL REGULATORY PROTEIN"/>
    <property type="match status" value="1"/>
</dbReference>
<gene>
    <name evidence="4" type="ORF">BKA15_006880</name>
</gene>
<reference evidence="4 5" key="1">
    <citation type="submission" date="2020-07" db="EMBL/GenBank/DDBJ databases">
        <title>Sequencing the genomes of 1000 actinobacteria strains.</title>
        <authorList>
            <person name="Klenk H.-P."/>
        </authorList>
    </citation>
    <scope>NUCLEOTIDE SEQUENCE [LARGE SCALE GENOMIC DNA]</scope>
    <source>
        <strain evidence="4 5">DSM 22083</strain>
    </source>
</reference>
<dbReference type="InterPro" id="IPR050109">
    <property type="entry name" value="HTH-type_TetR-like_transc_reg"/>
</dbReference>
<proteinExistence type="predicted"/>
<name>A0A7Y9IEP1_9ACTN</name>
<dbReference type="SUPFAM" id="SSF46689">
    <property type="entry name" value="Homeodomain-like"/>
    <property type="match status" value="1"/>
</dbReference>
<evidence type="ECO:0000259" key="3">
    <source>
        <dbReference type="PROSITE" id="PS50977"/>
    </source>
</evidence>
<dbReference type="EMBL" id="JACCBU010000001">
    <property type="protein sequence ID" value="NYE75551.1"/>
    <property type="molecule type" value="Genomic_DNA"/>
</dbReference>
<feature type="domain" description="HTH tetR-type" evidence="3">
    <location>
        <begin position="9"/>
        <end position="69"/>
    </location>
</feature>
<keyword evidence="5" id="KW-1185">Reference proteome</keyword>
<dbReference type="Proteomes" id="UP000569914">
    <property type="component" value="Unassembled WGS sequence"/>
</dbReference>
<dbReference type="InterPro" id="IPR001647">
    <property type="entry name" value="HTH_TetR"/>
</dbReference>
<accession>A0A7Y9IEP1</accession>